<reference evidence="1 2" key="1">
    <citation type="submission" date="2017-12" db="EMBL/GenBank/DDBJ databases">
        <title>Hemimetabolous genomes reveal molecular basis of termite eusociality.</title>
        <authorList>
            <person name="Harrison M.C."/>
            <person name="Jongepier E."/>
            <person name="Robertson H.M."/>
            <person name="Arning N."/>
            <person name="Bitard-Feildel T."/>
            <person name="Chao H."/>
            <person name="Childers C.P."/>
            <person name="Dinh H."/>
            <person name="Doddapaneni H."/>
            <person name="Dugan S."/>
            <person name="Gowin J."/>
            <person name="Greiner C."/>
            <person name="Han Y."/>
            <person name="Hu H."/>
            <person name="Hughes D.S.T."/>
            <person name="Huylmans A.-K."/>
            <person name="Kemena C."/>
            <person name="Kremer L.P.M."/>
            <person name="Lee S.L."/>
            <person name="Lopez-Ezquerra A."/>
            <person name="Mallet L."/>
            <person name="Monroy-Kuhn J.M."/>
            <person name="Moser A."/>
            <person name="Murali S.C."/>
            <person name="Muzny D.M."/>
            <person name="Otani S."/>
            <person name="Piulachs M.-D."/>
            <person name="Poelchau M."/>
            <person name="Qu J."/>
            <person name="Schaub F."/>
            <person name="Wada-Katsumata A."/>
            <person name="Worley K.C."/>
            <person name="Xie Q."/>
            <person name="Ylla G."/>
            <person name="Poulsen M."/>
            <person name="Gibbs R.A."/>
            <person name="Schal C."/>
            <person name="Richards S."/>
            <person name="Belles X."/>
            <person name="Korb J."/>
            <person name="Bornberg-Bauer E."/>
        </authorList>
    </citation>
    <scope>NUCLEOTIDE SEQUENCE [LARGE SCALE GENOMIC DNA]</scope>
    <source>
        <tissue evidence="1">Whole body</tissue>
    </source>
</reference>
<evidence type="ECO:0000313" key="2">
    <source>
        <dbReference type="Proteomes" id="UP000235965"/>
    </source>
</evidence>
<dbReference type="InParanoid" id="A0A2J7PN71"/>
<evidence type="ECO:0000313" key="1">
    <source>
        <dbReference type="EMBL" id="PNF17781.1"/>
    </source>
</evidence>
<comment type="caution">
    <text evidence="1">The sequence shown here is derived from an EMBL/GenBank/DDBJ whole genome shotgun (WGS) entry which is preliminary data.</text>
</comment>
<feature type="non-terminal residue" evidence="1">
    <location>
        <position position="56"/>
    </location>
</feature>
<keyword evidence="2" id="KW-1185">Reference proteome</keyword>
<dbReference type="EMBL" id="NEVH01023957">
    <property type="protein sequence ID" value="PNF17781.1"/>
    <property type="molecule type" value="Genomic_DNA"/>
</dbReference>
<dbReference type="OrthoDB" id="191686at2759"/>
<sequence length="56" mass="6593">MATPPDSPMDEALFELEPSRVPKHRPVALEDLCRQTKFTRQEIRVMYRGFKQVSQM</sequence>
<name>A0A2J7PN71_9NEOP</name>
<accession>A0A2J7PN71</accession>
<dbReference type="AlphaFoldDB" id="A0A2J7PN71"/>
<proteinExistence type="predicted"/>
<protein>
    <submittedName>
        <fullName evidence="1">Uncharacterized protein</fullName>
    </submittedName>
</protein>
<gene>
    <name evidence="1" type="ORF">B7P43_G06904</name>
</gene>
<dbReference type="Gene3D" id="1.10.238.10">
    <property type="entry name" value="EF-hand"/>
    <property type="match status" value="1"/>
</dbReference>
<organism evidence="1 2">
    <name type="scientific">Cryptotermes secundus</name>
    <dbReference type="NCBI Taxonomy" id="105785"/>
    <lineage>
        <taxon>Eukaryota</taxon>
        <taxon>Metazoa</taxon>
        <taxon>Ecdysozoa</taxon>
        <taxon>Arthropoda</taxon>
        <taxon>Hexapoda</taxon>
        <taxon>Insecta</taxon>
        <taxon>Pterygota</taxon>
        <taxon>Neoptera</taxon>
        <taxon>Polyneoptera</taxon>
        <taxon>Dictyoptera</taxon>
        <taxon>Blattodea</taxon>
        <taxon>Blattoidea</taxon>
        <taxon>Termitoidae</taxon>
        <taxon>Kalotermitidae</taxon>
        <taxon>Cryptotermitinae</taxon>
        <taxon>Cryptotermes</taxon>
    </lineage>
</organism>
<dbReference type="Proteomes" id="UP000235965">
    <property type="component" value="Unassembled WGS sequence"/>
</dbReference>
<dbReference type="STRING" id="105785.A0A2J7PN71"/>